<evidence type="ECO:0000259" key="5">
    <source>
        <dbReference type="Pfam" id="PF25547"/>
    </source>
</evidence>
<dbReference type="InterPro" id="IPR031325">
    <property type="entry name" value="RHS_repeat"/>
</dbReference>
<gene>
    <name evidence="6" type="ORF">G3I66_43490</name>
</gene>
<sequence length="1474" mass="162567">MVDLNPLHYINKFNHMFGDTVADGLEFLGITDPAVDPDGIRELAKKWRALAEGLDDAAEAARKSLADVEWEGKAAKALHKRAKSARKQATEMADSLREGAKALDDFADKAHELLSEIGVILAEIAELELAGLALSVLTGGTSAVVSTLMAGSRAAKVVALVARIEQEGTVLASAIRGVMEVIRAVERALKTLKEIRGVAAAGRMAKEGMKFSAFDTLLRDPEAFKDPEKLAGILTEGALLGVGFGALGKALGKGLKALKPADLAKLGKGLKLTGPLSRLKLRPSEGQEVPASIRSALKKCDLDPIDVATGDMLLPQVDVQLPGGLPLVLSRMHTSSYRWGGWFGPTWASVLDQRLQADDDGVVYAAPDGARLCFPRLAADSTEAVHAETDSRLSLSWDASIDGAMRITDPDTGLVHVFHSPQPVADETAVDLPLQFTEDRNGNRITVRYAETGFPTEIFHSGGYRISIDCHPSHPRVTALRLLDPERQDFAGTLLITYVYNDEGHLAEVINSSGLPMRFTYDECGRIESWSDRNGTSYAYTYDERGRVVRTVGSDGFLSGFLEYDDATRSTTVTNSVGSCTRYEHNAALRLIRQTDALGHVTEQCWDAKNRLTTIIDPMGQTTRLSYDENGRVTTVVRPDGHVVRTEYSDLGMPATLIGPDGATWFQRYDERGNQLSITDPNGATTLFAYDASGNLSKITDPLGAVTQVRCNRVGLPVVVIDPLDATTRFERDSFGRIVSVADALGSVSRMEWTVEGRLRRRVAADGSTESWCYDGEGNVTSHVDATGATFRLEYTHFDLATARIGADGERYNFAFDTERRLTSVTNPQGLTWNYEYDPVGNIAAETDFEGRRINYSYDAAGRLVSHVNALKQIVRYERDVLGQVTRKNVAGLITTYAYDLVGQLVHAASPDATLEVERDPLGLVLSERVNGCATTYDYDLLGRRTRRTTPSGAVSTWSYDMVGRVAALNVGGRTVDFEHNEIGCEAARHFGEEVTLANSFDLRGRLETQVLVHGVKGEIQRRDYGYRADSSLSWVEDRLNGAYRFESDAAGRVVGVDAANWTERYAYDEAGNQTQAEWPAVHPGHEATGPRTVQGTRVARAGNVRYEHDALGRTLLRQKVRLSRRRDTWRYEWDAHDRLASVTTPDGTRWRYVYDPLGRRIAKQRLSEDGIGVVEEVRFTWDGTTLCEQASVSPDSPHAVILTWEYRGLYPVAQTERVVTSDASQREIDSRFFAIVTDLVGTPRELFDESGNIAWRARSTIWGKTAWAADSIAYTPLRFPGQYFDSETGLHYNYFRYYDPEIARYLTLDPLGLAPAPNPATYVHDPHTWADPLGLKCPDLREGYSSQPAFNDPYNPDVVGQRILDMRKLYGIKEPPSAVSRDSMIGANGTQVTSKTMWNHGPYRIDVENPNPGQRAGQMHFQDQSNLTAKYQYDFGAGKFEGLPRSIEKEVGKSPGFRAGIEKGLRMLGEERS</sequence>
<dbReference type="PANTHER" id="PTHR32305">
    <property type="match status" value="1"/>
</dbReference>
<evidence type="ECO:0000256" key="1">
    <source>
        <dbReference type="ARBA" id="ARBA00022737"/>
    </source>
</evidence>
<dbReference type="InterPro" id="IPR001826">
    <property type="entry name" value="RHS"/>
</dbReference>
<dbReference type="EMBL" id="JAAGMQ010001285">
    <property type="protein sequence ID" value="NEC39948.1"/>
    <property type="molecule type" value="Genomic_DNA"/>
</dbReference>
<feature type="domain" description="DUF6531" evidence="3">
    <location>
        <begin position="303"/>
        <end position="374"/>
    </location>
</feature>
<evidence type="ECO:0000259" key="3">
    <source>
        <dbReference type="Pfam" id="PF20148"/>
    </source>
</evidence>
<dbReference type="Gene3D" id="2.180.10.10">
    <property type="entry name" value="RHS repeat-associated core"/>
    <property type="match status" value="3"/>
</dbReference>
<dbReference type="InterPro" id="IPR057746">
    <property type="entry name" value="CpnT-like_N"/>
</dbReference>
<evidence type="ECO:0008006" key="8">
    <source>
        <dbReference type="Google" id="ProtNLM"/>
    </source>
</evidence>
<dbReference type="InterPro" id="IPR006530">
    <property type="entry name" value="YD"/>
</dbReference>
<dbReference type="PANTHER" id="PTHR32305:SF15">
    <property type="entry name" value="PROTEIN RHSA-RELATED"/>
    <property type="match status" value="1"/>
</dbReference>
<protein>
    <recommendedName>
        <fullName evidence="8">Type IV secretion protein Rhs</fullName>
    </recommendedName>
</protein>
<dbReference type="InterPro" id="IPR045351">
    <property type="entry name" value="DUF6531"/>
</dbReference>
<keyword evidence="1" id="KW-0677">Repeat</keyword>
<evidence type="ECO:0000259" key="2">
    <source>
        <dbReference type="Pfam" id="PF03527"/>
    </source>
</evidence>
<feature type="domain" description="Outer membrane channel protein CpnT-like N-terminal" evidence="5">
    <location>
        <begin position="33"/>
        <end position="149"/>
    </location>
</feature>
<dbReference type="InterPro" id="IPR056823">
    <property type="entry name" value="TEN-like_YD-shell"/>
</dbReference>
<dbReference type="Pfam" id="PF25023">
    <property type="entry name" value="TEN_YD-shell"/>
    <property type="match status" value="1"/>
</dbReference>
<evidence type="ECO:0000259" key="4">
    <source>
        <dbReference type="Pfam" id="PF25023"/>
    </source>
</evidence>
<dbReference type="RefSeq" id="WP_164279756.1">
    <property type="nucleotide sequence ID" value="NZ_JAAGMQ010001285.1"/>
</dbReference>
<evidence type="ECO:0000313" key="7">
    <source>
        <dbReference type="Proteomes" id="UP000475666"/>
    </source>
</evidence>
<dbReference type="InterPro" id="IPR050708">
    <property type="entry name" value="T6SS_VgrG/RHS"/>
</dbReference>
<comment type="caution">
    <text evidence="6">The sequence shown here is derived from an EMBL/GenBank/DDBJ whole genome shotgun (WGS) entry which is preliminary data.</text>
</comment>
<dbReference type="NCBIfam" id="TIGR03696">
    <property type="entry name" value="Rhs_assc_core"/>
    <property type="match status" value="1"/>
</dbReference>
<feature type="domain" description="Teneurin-like YD-shell" evidence="4">
    <location>
        <begin position="542"/>
        <end position="702"/>
    </location>
</feature>
<dbReference type="Gene3D" id="1.10.287.1060">
    <property type="entry name" value="ESAT-6-like"/>
    <property type="match status" value="1"/>
</dbReference>
<dbReference type="Pfam" id="PF20148">
    <property type="entry name" value="DUF6531"/>
    <property type="match status" value="1"/>
</dbReference>
<evidence type="ECO:0000313" key="6">
    <source>
        <dbReference type="EMBL" id="NEC39948.1"/>
    </source>
</evidence>
<proteinExistence type="predicted"/>
<dbReference type="InterPro" id="IPR022385">
    <property type="entry name" value="Rhs_assc_core"/>
</dbReference>
<dbReference type="Proteomes" id="UP000475666">
    <property type="component" value="Unassembled WGS sequence"/>
</dbReference>
<accession>A0A6G3TUH9</accession>
<dbReference type="NCBIfam" id="TIGR01643">
    <property type="entry name" value="YD_repeat_2x"/>
    <property type="match status" value="12"/>
</dbReference>
<organism evidence="6 7">
    <name type="scientific">Streptomyces rubrogriseus</name>
    <dbReference type="NCBI Taxonomy" id="194673"/>
    <lineage>
        <taxon>Bacteria</taxon>
        <taxon>Bacillati</taxon>
        <taxon>Actinomycetota</taxon>
        <taxon>Actinomycetes</taxon>
        <taxon>Kitasatosporales</taxon>
        <taxon>Streptomycetaceae</taxon>
        <taxon>Streptomyces</taxon>
        <taxon>Streptomyces violaceoruber group</taxon>
    </lineage>
</organism>
<name>A0A6G3TUH9_9ACTN</name>
<reference evidence="6 7" key="1">
    <citation type="submission" date="2020-01" db="EMBL/GenBank/DDBJ databases">
        <title>Insect and environment-associated Actinomycetes.</title>
        <authorList>
            <person name="Currrie C."/>
            <person name="Chevrette M."/>
            <person name="Carlson C."/>
            <person name="Stubbendieck R."/>
            <person name="Wendt-Pienkowski E."/>
        </authorList>
    </citation>
    <scope>NUCLEOTIDE SEQUENCE [LARGE SCALE GENOMIC DNA]</scope>
    <source>
        <strain evidence="6 7">SID7739</strain>
    </source>
</reference>
<dbReference type="Pfam" id="PF25547">
    <property type="entry name" value="WXG100_2"/>
    <property type="match status" value="1"/>
</dbReference>
<dbReference type="Pfam" id="PF05593">
    <property type="entry name" value="RHS_repeat"/>
    <property type="match status" value="3"/>
</dbReference>
<dbReference type="Pfam" id="PF03527">
    <property type="entry name" value="RHS"/>
    <property type="match status" value="1"/>
</dbReference>
<feature type="domain" description="RHS protein conserved region" evidence="2">
    <location>
        <begin position="1236"/>
        <end position="1267"/>
    </location>
</feature>